<dbReference type="EMBL" id="RZGK01000010">
    <property type="protein sequence ID" value="KAF9696240.1"/>
    <property type="molecule type" value="Genomic_DNA"/>
</dbReference>
<dbReference type="AlphaFoldDB" id="A0A8H7J0Y9"/>
<reference evidence="2" key="1">
    <citation type="submission" date="2018-12" db="EMBL/GenBank/DDBJ databases">
        <authorList>
            <person name="Syme R.A."/>
            <person name="Farfan-Caceres L."/>
            <person name="Lichtenzveig J."/>
        </authorList>
    </citation>
    <scope>NUCLEOTIDE SEQUENCE</scope>
    <source>
        <strain evidence="2">Al4</strain>
    </source>
</reference>
<reference evidence="2" key="2">
    <citation type="submission" date="2020-09" db="EMBL/GenBank/DDBJ databases">
        <title>Reference genome assembly for Australian Ascochyta lentis isolate Al4.</title>
        <authorList>
            <person name="Lee R.C."/>
            <person name="Farfan-Caceres L.M."/>
            <person name="Debler J.W."/>
            <person name="Williams A.H."/>
            <person name="Henares B.M."/>
        </authorList>
    </citation>
    <scope>NUCLEOTIDE SEQUENCE</scope>
    <source>
        <strain evidence="2">Al4</strain>
    </source>
</reference>
<feature type="region of interest" description="Disordered" evidence="1">
    <location>
        <begin position="1"/>
        <end position="120"/>
    </location>
</feature>
<sequence length="400" mass="45660">MVPKAAQIGSSTRSFRRKEEEEKDQNVFVPRKRMRYAQKRVLGSDDEENEEDKDVEGGFPLPIHVARPPKRPRRRSEAAVSDSEGDTASFALGPSEERRDKSPDRLVPLPTTYGLRRSNRVTKPSRSYFDLQDADAEDDCNKTLDHQDLTIFEDDPYAEEQTDEEEYESDLEMEEHEINQEYQVNSLALTAKPKTTSRSKRPGTGKLRKPNRPREPDTFARLHMGSTSIPFCLQDTSTQRRSLWASRLCACLKSYQDQCKNTYEQHGNYEEAMEVLADQQTGPLAKTVASLLLKKDLDIEKVVQQTLLPHYSQAATDILGLETVTVETLLQLPRVSDEDLYTRGDYLKLIDLDGWQQYWGSATGSQSSTMFASMAQSPTYSPQSSPPPPNTWQRDIRRER</sequence>
<feature type="compositionally biased region" description="Acidic residues" evidence="1">
    <location>
        <begin position="44"/>
        <end position="54"/>
    </location>
</feature>
<protein>
    <submittedName>
        <fullName evidence="2">Uncharacterized protein</fullName>
    </submittedName>
</protein>
<gene>
    <name evidence="2" type="ORF">EKO04_005875</name>
</gene>
<feature type="region of interest" description="Disordered" evidence="1">
    <location>
        <begin position="370"/>
        <end position="400"/>
    </location>
</feature>
<dbReference type="Proteomes" id="UP000651452">
    <property type="component" value="Unassembled WGS sequence"/>
</dbReference>
<feature type="compositionally biased region" description="Polar residues" evidence="1">
    <location>
        <begin position="183"/>
        <end position="194"/>
    </location>
</feature>
<organism evidence="2 3">
    <name type="scientific">Ascochyta lentis</name>
    <dbReference type="NCBI Taxonomy" id="205686"/>
    <lineage>
        <taxon>Eukaryota</taxon>
        <taxon>Fungi</taxon>
        <taxon>Dikarya</taxon>
        <taxon>Ascomycota</taxon>
        <taxon>Pezizomycotina</taxon>
        <taxon>Dothideomycetes</taxon>
        <taxon>Pleosporomycetidae</taxon>
        <taxon>Pleosporales</taxon>
        <taxon>Pleosporineae</taxon>
        <taxon>Didymellaceae</taxon>
        <taxon>Ascochyta</taxon>
    </lineage>
</organism>
<name>A0A8H7J0Y9_9PLEO</name>
<proteinExistence type="predicted"/>
<evidence type="ECO:0000313" key="3">
    <source>
        <dbReference type="Proteomes" id="UP000651452"/>
    </source>
</evidence>
<evidence type="ECO:0000313" key="2">
    <source>
        <dbReference type="EMBL" id="KAF9696240.1"/>
    </source>
</evidence>
<feature type="compositionally biased region" description="Basic residues" evidence="1">
    <location>
        <begin position="195"/>
        <end position="211"/>
    </location>
</feature>
<feature type="region of interest" description="Disordered" evidence="1">
    <location>
        <begin position="183"/>
        <end position="217"/>
    </location>
</feature>
<feature type="compositionally biased region" description="Basic and acidic residues" evidence="1">
    <location>
        <begin position="95"/>
        <end position="104"/>
    </location>
</feature>
<evidence type="ECO:0000256" key="1">
    <source>
        <dbReference type="SAM" id="MobiDB-lite"/>
    </source>
</evidence>
<comment type="caution">
    <text evidence="2">The sequence shown here is derived from an EMBL/GenBank/DDBJ whole genome shotgun (WGS) entry which is preliminary data.</text>
</comment>
<accession>A0A8H7J0Y9</accession>
<keyword evidence="3" id="KW-1185">Reference proteome</keyword>